<evidence type="ECO:0000313" key="2">
    <source>
        <dbReference type="EMBL" id="KIM62674.1"/>
    </source>
</evidence>
<dbReference type="EMBL" id="KN822040">
    <property type="protein sequence ID" value="KIM62674.1"/>
    <property type="molecule type" value="Genomic_DNA"/>
</dbReference>
<name>A0A0C3E2G6_9AGAM</name>
<evidence type="ECO:0000313" key="3">
    <source>
        <dbReference type="Proteomes" id="UP000053989"/>
    </source>
</evidence>
<proteinExistence type="predicted"/>
<feature type="region of interest" description="Disordered" evidence="1">
    <location>
        <begin position="1"/>
        <end position="20"/>
    </location>
</feature>
<dbReference type="Proteomes" id="UP000053989">
    <property type="component" value="Unassembled WGS sequence"/>
</dbReference>
<sequence>MTTGVQTTSWQAGKSVGWRDDAESTAQHTYVLRPAQPQDDGRTQYSHEVLGWQVLDLQASRGTSNAIACLVRELCEF</sequence>
<dbReference type="InParanoid" id="A0A0C3E2G6"/>
<dbReference type="AlphaFoldDB" id="A0A0C3E2G6"/>
<dbReference type="HOGENOM" id="CLU_2639553_0_0_1"/>
<accession>A0A0C3E2G6</accession>
<protein>
    <submittedName>
        <fullName evidence="2">Uncharacterized protein</fullName>
    </submittedName>
</protein>
<reference evidence="2 3" key="1">
    <citation type="submission" date="2014-04" db="EMBL/GenBank/DDBJ databases">
        <authorList>
            <consortium name="DOE Joint Genome Institute"/>
            <person name="Kuo A."/>
            <person name="Kohler A."/>
            <person name="Nagy L.G."/>
            <person name="Floudas D."/>
            <person name="Copeland A."/>
            <person name="Barry K.W."/>
            <person name="Cichocki N."/>
            <person name="Veneault-Fourrey C."/>
            <person name="LaButti K."/>
            <person name="Lindquist E.A."/>
            <person name="Lipzen A."/>
            <person name="Lundell T."/>
            <person name="Morin E."/>
            <person name="Murat C."/>
            <person name="Sun H."/>
            <person name="Tunlid A."/>
            <person name="Henrissat B."/>
            <person name="Grigoriev I.V."/>
            <person name="Hibbett D.S."/>
            <person name="Martin F."/>
            <person name="Nordberg H.P."/>
            <person name="Cantor M.N."/>
            <person name="Hua S.X."/>
        </authorList>
    </citation>
    <scope>NUCLEOTIDE SEQUENCE [LARGE SCALE GENOMIC DNA]</scope>
    <source>
        <strain evidence="2 3">Foug A</strain>
    </source>
</reference>
<organism evidence="2 3">
    <name type="scientific">Scleroderma citrinum Foug A</name>
    <dbReference type="NCBI Taxonomy" id="1036808"/>
    <lineage>
        <taxon>Eukaryota</taxon>
        <taxon>Fungi</taxon>
        <taxon>Dikarya</taxon>
        <taxon>Basidiomycota</taxon>
        <taxon>Agaricomycotina</taxon>
        <taxon>Agaricomycetes</taxon>
        <taxon>Agaricomycetidae</taxon>
        <taxon>Boletales</taxon>
        <taxon>Sclerodermatineae</taxon>
        <taxon>Sclerodermataceae</taxon>
        <taxon>Scleroderma</taxon>
    </lineage>
</organism>
<evidence type="ECO:0000256" key="1">
    <source>
        <dbReference type="SAM" id="MobiDB-lite"/>
    </source>
</evidence>
<gene>
    <name evidence="2" type="ORF">SCLCIDRAFT_786444</name>
</gene>
<feature type="compositionally biased region" description="Polar residues" evidence="1">
    <location>
        <begin position="1"/>
        <end position="12"/>
    </location>
</feature>
<reference evidence="3" key="2">
    <citation type="submission" date="2015-01" db="EMBL/GenBank/DDBJ databases">
        <title>Evolutionary Origins and Diversification of the Mycorrhizal Mutualists.</title>
        <authorList>
            <consortium name="DOE Joint Genome Institute"/>
            <consortium name="Mycorrhizal Genomics Consortium"/>
            <person name="Kohler A."/>
            <person name="Kuo A."/>
            <person name="Nagy L.G."/>
            <person name="Floudas D."/>
            <person name="Copeland A."/>
            <person name="Barry K.W."/>
            <person name="Cichocki N."/>
            <person name="Veneault-Fourrey C."/>
            <person name="LaButti K."/>
            <person name="Lindquist E.A."/>
            <person name="Lipzen A."/>
            <person name="Lundell T."/>
            <person name="Morin E."/>
            <person name="Murat C."/>
            <person name="Riley R."/>
            <person name="Ohm R."/>
            <person name="Sun H."/>
            <person name="Tunlid A."/>
            <person name="Henrissat B."/>
            <person name="Grigoriev I.V."/>
            <person name="Hibbett D.S."/>
            <person name="Martin F."/>
        </authorList>
    </citation>
    <scope>NUCLEOTIDE SEQUENCE [LARGE SCALE GENOMIC DNA]</scope>
    <source>
        <strain evidence="3">Foug A</strain>
    </source>
</reference>
<keyword evidence="3" id="KW-1185">Reference proteome</keyword>